<gene>
    <name evidence="1" type="ORF">METZ01_LOCUS446346</name>
</gene>
<evidence type="ECO:0000313" key="1">
    <source>
        <dbReference type="EMBL" id="SVD93492.1"/>
    </source>
</evidence>
<proteinExistence type="predicted"/>
<name>A0A382ZDF5_9ZZZZ</name>
<protein>
    <submittedName>
        <fullName evidence="1">Uncharacterized protein</fullName>
    </submittedName>
</protein>
<dbReference type="AlphaFoldDB" id="A0A382ZDF5"/>
<feature type="non-terminal residue" evidence="1">
    <location>
        <position position="209"/>
    </location>
</feature>
<sequence length="209" mass="23646">MTSQVALLNPHGVALASDSAVSLGQKTFNTVNKIFPLESDRENVNHHVAFMVSNSGAYIPGDVLWERVFDSFSKTLRKTEPTLEKYVSKLLKYLQQKDMFNDTQNNLAVQRVLLNWFENLPEVSGLGALKSAISWQYVDNLDVGHLTEEMRSAIEQGLEDVIETKHKEYEQRKATQKASPSATHWNALYNSIKEKHEVNSLLAAERIVN</sequence>
<dbReference type="EMBL" id="UINC01182984">
    <property type="protein sequence ID" value="SVD93492.1"/>
    <property type="molecule type" value="Genomic_DNA"/>
</dbReference>
<accession>A0A382ZDF5</accession>
<organism evidence="1">
    <name type="scientific">marine metagenome</name>
    <dbReference type="NCBI Taxonomy" id="408172"/>
    <lineage>
        <taxon>unclassified sequences</taxon>
        <taxon>metagenomes</taxon>
        <taxon>ecological metagenomes</taxon>
    </lineage>
</organism>
<reference evidence="1" key="1">
    <citation type="submission" date="2018-05" db="EMBL/GenBank/DDBJ databases">
        <authorList>
            <person name="Lanie J.A."/>
            <person name="Ng W.-L."/>
            <person name="Kazmierczak K.M."/>
            <person name="Andrzejewski T.M."/>
            <person name="Davidsen T.M."/>
            <person name="Wayne K.J."/>
            <person name="Tettelin H."/>
            <person name="Glass J.I."/>
            <person name="Rusch D."/>
            <person name="Podicherti R."/>
            <person name="Tsui H.-C.T."/>
            <person name="Winkler M.E."/>
        </authorList>
    </citation>
    <scope>NUCLEOTIDE SEQUENCE</scope>
</reference>